<evidence type="ECO:0000313" key="6">
    <source>
        <dbReference type="EMBL" id="SEO97328.1"/>
    </source>
</evidence>
<dbReference type="InterPro" id="IPR050469">
    <property type="entry name" value="Diguanylate_Cyclase"/>
</dbReference>
<evidence type="ECO:0000259" key="4">
    <source>
        <dbReference type="PROSITE" id="PS50887"/>
    </source>
</evidence>
<sequence>MIDDALKRRLNHCTALPSLPAVAVKIIEMANDPDADIGAVCQYISLDPVLSAKLLRTANTPLYKSRRVATNIRQAVSILGTHTVLVIALSFSLTHSLMKNPVPNHGAVFDSTIFWRRSIASALAARALGEKLELSYLDDLFLAGLIQEIGILAFWVIMPEEYGKVFASTSDHDVLLNSEREVFGAGHDELGYALLKRWHIPDYIALSCINSHSQPEPKSLGPTLQSCLAVSRYLADYFLYPHEAEKMTALNQAAQDWLGFDANVLIDVIKIMEVGLNAVEDLFEMNIHDPAEVSGILAEAKELLMIHDLSRMRDLEDKSQRDGLTGAYNRTYFDETLRREFNLAVQYNLPLTIAIIDLDHFKNVNDTYGHVAGDSLLAMVVKTVFDQIRQDDTLSRYGGEEFALILPGTAVAASRNLIARLKDSIAEIAYKFDGRSTIRITASIGVAGYLENAAQIRDPRDLIKAADSALYAAKHAGRNQIMEWDGNA</sequence>
<feature type="domain" description="HDOD" evidence="5">
    <location>
        <begin position="16"/>
        <end position="214"/>
    </location>
</feature>
<dbReference type="AlphaFoldDB" id="A0A1H8U3U7"/>
<protein>
    <recommendedName>
        <fullName evidence="1">diguanylate cyclase</fullName>
        <ecNumber evidence="1">2.7.7.65</ecNumber>
    </recommendedName>
</protein>
<dbReference type="GO" id="GO:0052621">
    <property type="term" value="F:diguanylate cyclase activity"/>
    <property type="evidence" value="ECO:0007669"/>
    <property type="project" value="UniProtKB-EC"/>
</dbReference>
<gene>
    <name evidence="6" type="ORF">SAMN05216333_13011</name>
</gene>
<organism evidence="6 7">
    <name type="scientific">Nitrosomonas oligotropha</name>
    <dbReference type="NCBI Taxonomy" id="42354"/>
    <lineage>
        <taxon>Bacteria</taxon>
        <taxon>Pseudomonadati</taxon>
        <taxon>Pseudomonadota</taxon>
        <taxon>Betaproteobacteria</taxon>
        <taxon>Nitrosomonadales</taxon>
        <taxon>Nitrosomonadaceae</taxon>
        <taxon>Nitrosomonas</taxon>
    </lineage>
</organism>
<dbReference type="EMBL" id="FODO01000030">
    <property type="protein sequence ID" value="SEO97328.1"/>
    <property type="molecule type" value="Genomic_DNA"/>
</dbReference>
<dbReference type="PANTHER" id="PTHR45138:SF9">
    <property type="entry name" value="DIGUANYLATE CYCLASE DGCM-RELATED"/>
    <property type="match status" value="1"/>
</dbReference>
<dbReference type="OrthoDB" id="9813903at2"/>
<proteinExistence type="predicted"/>
<dbReference type="Gene3D" id="1.10.3210.10">
    <property type="entry name" value="Hypothetical protein af1432"/>
    <property type="match status" value="1"/>
</dbReference>
<dbReference type="FunFam" id="3.30.70.270:FF:000001">
    <property type="entry name" value="Diguanylate cyclase domain protein"/>
    <property type="match status" value="1"/>
</dbReference>
<dbReference type="RefSeq" id="WP_090321883.1">
    <property type="nucleotide sequence ID" value="NZ_FNOE01000033.1"/>
</dbReference>
<dbReference type="CDD" id="cd01949">
    <property type="entry name" value="GGDEF"/>
    <property type="match status" value="1"/>
</dbReference>
<dbReference type="SMART" id="SM00267">
    <property type="entry name" value="GGDEF"/>
    <property type="match status" value="1"/>
</dbReference>
<keyword evidence="3" id="KW-0472">Membrane</keyword>
<evidence type="ECO:0000256" key="3">
    <source>
        <dbReference type="SAM" id="Phobius"/>
    </source>
</evidence>
<evidence type="ECO:0000259" key="5">
    <source>
        <dbReference type="PROSITE" id="PS51833"/>
    </source>
</evidence>
<dbReference type="STRING" id="42354.SAMN05216333_13011"/>
<dbReference type="InterPro" id="IPR000160">
    <property type="entry name" value="GGDEF_dom"/>
</dbReference>
<keyword evidence="3" id="KW-1133">Transmembrane helix</keyword>
<feature type="transmembrane region" description="Helical" evidence="3">
    <location>
        <begin position="75"/>
        <end position="93"/>
    </location>
</feature>
<dbReference type="InterPro" id="IPR013976">
    <property type="entry name" value="HDOD"/>
</dbReference>
<keyword evidence="7" id="KW-1185">Reference proteome</keyword>
<dbReference type="InterPro" id="IPR043128">
    <property type="entry name" value="Rev_trsase/Diguanyl_cyclase"/>
</dbReference>
<dbReference type="GO" id="GO:0043709">
    <property type="term" value="P:cell adhesion involved in single-species biofilm formation"/>
    <property type="evidence" value="ECO:0007669"/>
    <property type="project" value="TreeGrafter"/>
</dbReference>
<name>A0A1H8U3U7_9PROT</name>
<dbReference type="PROSITE" id="PS50887">
    <property type="entry name" value="GGDEF"/>
    <property type="match status" value="1"/>
</dbReference>
<dbReference type="EC" id="2.7.7.65" evidence="1"/>
<comment type="catalytic activity">
    <reaction evidence="2">
        <text>2 GTP = 3',3'-c-di-GMP + 2 diphosphate</text>
        <dbReference type="Rhea" id="RHEA:24898"/>
        <dbReference type="ChEBI" id="CHEBI:33019"/>
        <dbReference type="ChEBI" id="CHEBI:37565"/>
        <dbReference type="ChEBI" id="CHEBI:58805"/>
        <dbReference type="EC" id="2.7.7.65"/>
    </reaction>
</comment>
<dbReference type="Pfam" id="PF08668">
    <property type="entry name" value="HDOD"/>
    <property type="match status" value="1"/>
</dbReference>
<dbReference type="SUPFAM" id="SSF109604">
    <property type="entry name" value="HD-domain/PDEase-like"/>
    <property type="match status" value="1"/>
</dbReference>
<accession>A0A1H8U3U7</accession>
<dbReference type="GO" id="GO:0005886">
    <property type="term" value="C:plasma membrane"/>
    <property type="evidence" value="ECO:0007669"/>
    <property type="project" value="TreeGrafter"/>
</dbReference>
<dbReference type="Pfam" id="PF00990">
    <property type="entry name" value="GGDEF"/>
    <property type="match status" value="1"/>
</dbReference>
<reference evidence="7" key="1">
    <citation type="submission" date="2016-10" db="EMBL/GenBank/DDBJ databases">
        <authorList>
            <person name="Varghese N."/>
            <person name="Submissions S."/>
        </authorList>
    </citation>
    <scope>NUCLEOTIDE SEQUENCE [LARGE SCALE GENOMIC DNA]</scope>
    <source>
        <strain evidence="7">Nm76</strain>
    </source>
</reference>
<dbReference type="SUPFAM" id="SSF55073">
    <property type="entry name" value="Nucleotide cyclase"/>
    <property type="match status" value="1"/>
</dbReference>
<evidence type="ECO:0000256" key="2">
    <source>
        <dbReference type="ARBA" id="ARBA00034247"/>
    </source>
</evidence>
<dbReference type="Proteomes" id="UP000198814">
    <property type="component" value="Unassembled WGS sequence"/>
</dbReference>
<keyword evidence="3" id="KW-0812">Transmembrane</keyword>
<dbReference type="PROSITE" id="PS51833">
    <property type="entry name" value="HDOD"/>
    <property type="match status" value="1"/>
</dbReference>
<feature type="domain" description="GGDEF" evidence="4">
    <location>
        <begin position="349"/>
        <end position="486"/>
    </location>
</feature>
<dbReference type="InterPro" id="IPR029787">
    <property type="entry name" value="Nucleotide_cyclase"/>
</dbReference>
<dbReference type="NCBIfam" id="TIGR00254">
    <property type="entry name" value="GGDEF"/>
    <property type="match status" value="1"/>
</dbReference>
<dbReference type="Gene3D" id="3.30.70.270">
    <property type="match status" value="1"/>
</dbReference>
<dbReference type="PANTHER" id="PTHR45138">
    <property type="entry name" value="REGULATORY COMPONENTS OF SENSORY TRANSDUCTION SYSTEM"/>
    <property type="match status" value="1"/>
</dbReference>
<evidence type="ECO:0000313" key="7">
    <source>
        <dbReference type="Proteomes" id="UP000198814"/>
    </source>
</evidence>
<dbReference type="GO" id="GO:1902201">
    <property type="term" value="P:negative regulation of bacterial-type flagellum-dependent cell motility"/>
    <property type="evidence" value="ECO:0007669"/>
    <property type="project" value="TreeGrafter"/>
</dbReference>
<evidence type="ECO:0000256" key="1">
    <source>
        <dbReference type="ARBA" id="ARBA00012528"/>
    </source>
</evidence>